<keyword evidence="4" id="KW-0677">Repeat</keyword>
<feature type="domain" description="Transcriptional repressor Tup1 N-terminal" evidence="11">
    <location>
        <begin position="77"/>
        <end position="151"/>
    </location>
</feature>
<feature type="compositionally biased region" description="Low complexity" evidence="10">
    <location>
        <begin position="165"/>
        <end position="191"/>
    </location>
</feature>
<dbReference type="InterPro" id="IPR001680">
    <property type="entry name" value="WD40_rpt"/>
</dbReference>
<protein>
    <recommendedName>
        <fullName evidence="11">Transcriptional repressor Tup1 N-terminal domain-containing protein</fullName>
    </recommendedName>
</protein>
<reference evidence="13" key="2">
    <citation type="submission" date="2015-01" db="EMBL/GenBank/DDBJ databases">
        <title>Evolutionary Origins and Diversification of the Mycorrhizal Mutualists.</title>
        <authorList>
            <consortium name="DOE Joint Genome Institute"/>
            <consortium name="Mycorrhizal Genomics Consortium"/>
            <person name="Kohler A."/>
            <person name="Kuo A."/>
            <person name="Nagy L.G."/>
            <person name="Floudas D."/>
            <person name="Copeland A."/>
            <person name="Barry K.W."/>
            <person name="Cichocki N."/>
            <person name="Veneault-Fourrey C."/>
            <person name="LaButti K."/>
            <person name="Lindquist E.A."/>
            <person name="Lipzen A."/>
            <person name="Lundell T."/>
            <person name="Morin E."/>
            <person name="Murat C."/>
            <person name="Riley R."/>
            <person name="Ohm R."/>
            <person name="Sun H."/>
            <person name="Tunlid A."/>
            <person name="Henrissat B."/>
            <person name="Grigoriev I.V."/>
            <person name="Hibbett D.S."/>
            <person name="Martin F."/>
        </authorList>
    </citation>
    <scope>NUCLEOTIDE SEQUENCE [LARGE SCALE GENOMIC DNA]</scope>
    <source>
        <strain evidence="13">MAFF 305830</strain>
    </source>
</reference>
<dbReference type="Gene3D" id="2.130.10.10">
    <property type="entry name" value="YVTN repeat-like/Quinoprotein amine dehydrogenase"/>
    <property type="match status" value="1"/>
</dbReference>
<dbReference type="InterPro" id="IPR020472">
    <property type="entry name" value="WD40_PAC1"/>
</dbReference>
<dbReference type="Pfam" id="PF08581">
    <property type="entry name" value="Tup_N"/>
    <property type="match status" value="1"/>
</dbReference>
<keyword evidence="13" id="KW-1185">Reference proteome</keyword>
<dbReference type="CDD" id="cd00200">
    <property type="entry name" value="WD40"/>
    <property type="match status" value="1"/>
</dbReference>
<feature type="repeat" description="WD" evidence="9">
    <location>
        <begin position="488"/>
        <end position="529"/>
    </location>
</feature>
<evidence type="ECO:0000259" key="11">
    <source>
        <dbReference type="Pfam" id="PF08581"/>
    </source>
</evidence>
<feature type="region of interest" description="Disordered" evidence="10">
    <location>
        <begin position="133"/>
        <end position="263"/>
    </location>
</feature>
<comment type="subcellular location">
    <subcellularLocation>
        <location evidence="1">Nucleus</location>
    </subcellularLocation>
</comment>
<proteinExistence type="inferred from homology"/>
<accession>A0A0C2W0M8</accession>
<evidence type="ECO:0000256" key="2">
    <source>
        <dbReference type="ARBA" id="ARBA00022491"/>
    </source>
</evidence>
<evidence type="ECO:0000256" key="6">
    <source>
        <dbReference type="ARBA" id="ARBA00023163"/>
    </source>
</evidence>
<evidence type="ECO:0000256" key="10">
    <source>
        <dbReference type="SAM" id="MobiDB-lite"/>
    </source>
</evidence>
<dbReference type="EMBL" id="KN824482">
    <property type="protein sequence ID" value="KIM20068.1"/>
    <property type="molecule type" value="Genomic_DNA"/>
</dbReference>
<feature type="repeat" description="WD" evidence="9">
    <location>
        <begin position="381"/>
        <end position="422"/>
    </location>
</feature>
<evidence type="ECO:0000256" key="5">
    <source>
        <dbReference type="ARBA" id="ARBA00023015"/>
    </source>
</evidence>
<comment type="similarity">
    <text evidence="8">Belongs to the WD repeat TUP1 family.</text>
</comment>
<dbReference type="Proteomes" id="UP000054097">
    <property type="component" value="Unassembled WGS sequence"/>
</dbReference>
<feature type="repeat" description="WD" evidence="9">
    <location>
        <begin position="453"/>
        <end position="487"/>
    </location>
</feature>
<evidence type="ECO:0000256" key="9">
    <source>
        <dbReference type="PROSITE-ProRule" id="PRU00221"/>
    </source>
</evidence>
<dbReference type="InterPro" id="IPR036322">
    <property type="entry name" value="WD40_repeat_dom_sf"/>
</dbReference>
<gene>
    <name evidence="12" type="ORF">M408DRAFT_334157</name>
</gene>
<feature type="repeat" description="WD" evidence="9">
    <location>
        <begin position="550"/>
        <end position="582"/>
    </location>
</feature>
<dbReference type="Pfam" id="PF00400">
    <property type="entry name" value="WD40"/>
    <property type="match status" value="7"/>
</dbReference>
<evidence type="ECO:0000313" key="13">
    <source>
        <dbReference type="Proteomes" id="UP000054097"/>
    </source>
</evidence>
<dbReference type="PRINTS" id="PR00320">
    <property type="entry name" value="GPROTEINBRPT"/>
</dbReference>
<dbReference type="FunFam" id="2.130.10.10:FF:000503">
    <property type="entry name" value="Glucose repression regulatory protein TUP1"/>
    <property type="match status" value="1"/>
</dbReference>
<feature type="repeat" description="WD" evidence="9">
    <location>
        <begin position="591"/>
        <end position="621"/>
    </location>
</feature>
<keyword evidence="2" id="KW-0678">Repressor</keyword>
<dbReference type="InterPro" id="IPR013890">
    <property type="entry name" value="Tscrpt_rep_Tup1_N"/>
</dbReference>
<keyword evidence="3 9" id="KW-0853">WD repeat</keyword>
<dbReference type="PROSITE" id="PS00678">
    <property type="entry name" value="WD_REPEATS_1"/>
    <property type="match status" value="3"/>
</dbReference>
<dbReference type="PROSITE" id="PS50082">
    <property type="entry name" value="WD_REPEATS_2"/>
    <property type="match status" value="6"/>
</dbReference>
<keyword evidence="5" id="KW-0805">Transcription regulation</keyword>
<keyword evidence="6" id="KW-0804">Transcription</keyword>
<evidence type="ECO:0000256" key="4">
    <source>
        <dbReference type="ARBA" id="ARBA00022737"/>
    </source>
</evidence>
<organism evidence="12 13">
    <name type="scientific">Serendipita vermifera MAFF 305830</name>
    <dbReference type="NCBI Taxonomy" id="933852"/>
    <lineage>
        <taxon>Eukaryota</taxon>
        <taxon>Fungi</taxon>
        <taxon>Dikarya</taxon>
        <taxon>Basidiomycota</taxon>
        <taxon>Agaricomycotina</taxon>
        <taxon>Agaricomycetes</taxon>
        <taxon>Sebacinales</taxon>
        <taxon>Serendipitaceae</taxon>
        <taxon>Serendipita</taxon>
    </lineage>
</organism>
<evidence type="ECO:0000256" key="1">
    <source>
        <dbReference type="ARBA" id="ARBA00004123"/>
    </source>
</evidence>
<dbReference type="AlphaFoldDB" id="A0A0C2W0M8"/>
<dbReference type="PROSITE" id="PS50294">
    <property type="entry name" value="WD_REPEATS_REGION"/>
    <property type="match status" value="5"/>
</dbReference>
<dbReference type="InterPro" id="IPR019775">
    <property type="entry name" value="WD40_repeat_CS"/>
</dbReference>
<dbReference type="Gene3D" id="1.20.5.340">
    <property type="match status" value="1"/>
</dbReference>
<dbReference type="OrthoDB" id="17410at2759"/>
<feature type="compositionally biased region" description="Basic and acidic residues" evidence="10">
    <location>
        <begin position="133"/>
        <end position="146"/>
    </location>
</feature>
<feature type="compositionally biased region" description="Basic and acidic residues" evidence="10">
    <location>
        <begin position="205"/>
        <end position="229"/>
    </location>
</feature>
<dbReference type="PANTHER" id="PTHR19848:SF8">
    <property type="entry name" value="F-BOX AND WD REPEAT DOMAIN CONTAINING 7"/>
    <property type="match status" value="1"/>
</dbReference>
<dbReference type="InterPro" id="IPR015943">
    <property type="entry name" value="WD40/YVTN_repeat-like_dom_sf"/>
</dbReference>
<dbReference type="GO" id="GO:0005634">
    <property type="term" value="C:nucleus"/>
    <property type="evidence" value="ECO:0007669"/>
    <property type="project" value="UniProtKB-SubCell"/>
</dbReference>
<feature type="region of interest" description="Disordered" evidence="10">
    <location>
        <begin position="1"/>
        <end position="74"/>
    </location>
</feature>
<evidence type="ECO:0000256" key="3">
    <source>
        <dbReference type="ARBA" id="ARBA00022574"/>
    </source>
</evidence>
<dbReference type="SMART" id="SM00320">
    <property type="entry name" value="WD40"/>
    <property type="match status" value="7"/>
</dbReference>
<dbReference type="STRING" id="933852.A0A0C2W0M8"/>
<dbReference type="HOGENOM" id="CLU_000288_57_23_1"/>
<sequence length="655" mass="71145">MAHTYARQPSSKSSRVPVDEGWAQPPSAHGQSHRGGPFPSEVVSRQHPQQQQHGGDRLGGNREIIGGGMGAPVGSGRLVEMLDAVRQEFEGISHDNSSLKSQREEFEAKAAAQIVELSQIKNAVQELEAVHQKTRQQYEDEIRTLRAEIQALRSQPPPPPPPTQGRSELGLSLPPGSQGGHPNNNGGPMPGVLSTGPGGYQGGELYDRDRERDRGDDRRKPKDERREPHALQTRSPPSQQQEIVPRAGSPEFPGSLSPRSLPANLRKEGPDWFAMYNPHIPKKTLDVDLVHQFNHESVVCCVRFSKDGKYLATGCNRTAQIFDMQTGAMVCQLSDDKAVMDGDLYIRSVCFSPDGKFLATGAEDRQIRIWDIAKKRIRNLFEGHEQEIYSLDFSSSGHLIVSGSGDKTARIWDMETGNSTVLAITDPAPTPGGDGDTAMMVPPESGAVTDAGVTSVAISPDGRLVAAGSLDTVVRLWDVQTGTLLERLRGHRDSVYSVAFTPDGRGLVSGSLDKTLKYWELNTNALRALVDGQVKPGASSEKYAKCMFDFVGHKDYVLSVAISHNGQWVVSGSKDRGVQFWDKNGTAQLMLQGHKNSVISIDLSPTGGYLATGSGDWQARVSTGLVLFTHFSCLSGSQVLPVQCTCLFSCLIPNP</sequence>
<dbReference type="SUPFAM" id="SSF50978">
    <property type="entry name" value="WD40 repeat-like"/>
    <property type="match status" value="1"/>
</dbReference>
<dbReference type="PANTHER" id="PTHR19848">
    <property type="entry name" value="WD40 REPEAT PROTEIN"/>
    <property type="match status" value="1"/>
</dbReference>
<name>A0A0C2W0M8_SERVB</name>
<evidence type="ECO:0000256" key="7">
    <source>
        <dbReference type="ARBA" id="ARBA00023242"/>
    </source>
</evidence>
<keyword evidence="7" id="KW-0539">Nucleus</keyword>
<feature type="repeat" description="WD" evidence="9">
    <location>
        <begin position="346"/>
        <end position="380"/>
    </location>
</feature>
<evidence type="ECO:0000256" key="8">
    <source>
        <dbReference type="ARBA" id="ARBA00060760"/>
    </source>
</evidence>
<evidence type="ECO:0000313" key="12">
    <source>
        <dbReference type="EMBL" id="KIM20068.1"/>
    </source>
</evidence>
<reference evidence="12 13" key="1">
    <citation type="submission" date="2014-04" db="EMBL/GenBank/DDBJ databases">
        <authorList>
            <consortium name="DOE Joint Genome Institute"/>
            <person name="Kuo A."/>
            <person name="Zuccaro A."/>
            <person name="Kohler A."/>
            <person name="Nagy L.G."/>
            <person name="Floudas D."/>
            <person name="Copeland A."/>
            <person name="Barry K.W."/>
            <person name="Cichocki N."/>
            <person name="Veneault-Fourrey C."/>
            <person name="LaButti K."/>
            <person name="Lindquist E.A."/>
            <person name="Lipzen A."/>
            <person name="Lundell T."/>
            <person name="Morin E."/>
            <person name="Murat C."/>
            <person name="Sun H."/>
            <person name="Tunlid A."/>
            <person name="Henrissat B."/>
            <person name="Grigoriev I.V."/>
            <person name="Hibbett D.S."/>
            <person name="Martin F."/>
            <person name="Nordberg H.P."/>
            <person name="Cantor M.N."/>
            <person name="Hua S.X."/>
        </authorList>
    </citation>
    <scope>NUCLEOTIDE SEQUENCE [LARGE SCALE GENOMIC DNA]</scope>
    <source>
        <strain evidence="12 13">MAFF 305830</strain>
    </source>
</reference>
<feature type="compositionally biased region" description="Polar residues" evidence="10">
    <location>
        <begin position="232"/>
        <end position="242"/>
    </location>
</feature>